<keyword evidence="2" id="KW-0540">Nuclease</keyword>
<dbReference type="Pfam" id="PF13091">
    <property type="entry name" value="PLDc_2"/>
    <property type="match status" value="1"/>
</dbReference>
<dbReference type="GO" id="GO:0006793">
    <property type="term" value="P:phosphorus metabolic process"/>
    <property type="evidence" value="ECO:0007669"/>
    <property type="project" value="UniProtKB-ARBA"/>
</dbReference>
<dbReference type="InterPro" id="IPR001736">
    <property type="entry name" value="PLipase_D/transphosphatidylase"/>
</dbReference>
<dbReference type="AlphaFoldDB" id="A0A4P9UN95"/>
<name>A0A4P9UN95_METBY</name>
<keyword evidence="2" id="KW-0378">Hydrolase</keyword>
<dbReference type="EMBL" id="CP035467">
    <property type="protein sequence ID" value="QCW82829.1"/>
    <property type="molecule type" value="Genomic_DNA"/>
</dbReference>
<keyword evidence="3" id="KW-1185">Reference proteome</keyword>
<evidence type="ECO:0000313" key="3">
    <source>
        <dbReference type="Proteomes" id="UP000305881"/>
    </source>
</evidence>
<sequence>MKILNNEENLASFLEDIREREVTIVSAFASGTESVIDLLLDHGNRLELLIGTINSFSSPDLFDHCKNIANDNFSLFVDFGYQSSIHWKLYLIEPETVIIGSANFTVTGLSLMRDTCVVIENKTLLESYIKELAAIKSSNNVVSCDGAHFEDYLQKYRENHRRMQAGRARSVRAGDGNEWLSAEENQLIPVLIWDSRHTKDTIEEAHKLLKEDSDEEPASMLRDFFTYDCDEADLPYSQGDLVLCMNSKGSYADFYSFDRILHEDGINYIYSYKQKRYTRPFRLSNEIKSEIKNRVGDWYEREITELGRAEIQDVIKSANK</sequence>
<proteinExistence type="predicted"/>
<evidence type="ECO:0000313" key="2">
    <source>
        <dbReference type="EMBL" id="QCW82829.1"/>
    </source>
</evidence>
<dbReference type="PROSITE" id="PS50035">
    <property type="entry name" value="PLD"/>
    <property type="match status" value="1"/>
</dbReference>
<evidence type="ECO:0000259" key="1">
    <source>
        <dbReference type="PROSITE" id="PS50035"/>
    </source>
</evidence>
<dbReference type="Proteomes" id="UP000305881">
    <property type="component" value="Chromosome"/>
</dbReference>
<dbReference type="KEGG" id="mbur:EQU24_11685"/>
<dbReference type="GO" id="GO:0004519">
    <property type="term" value="F:endonuclease activity"/>
    <property type="evidence" value="ECO:0007669"/>
    <property type="project" value="UniProtKB-KW"/>
</dbReference>
<dbReference type="SUPFAM" id="SSF56024">
    <property type="entry name" value="Phospholipase D/nuclease"/>
    <property type="match status" value="1"/>
</dbReference>
<gene>
    <name evidence="2" type="ORF">EQU24_11685</name>
</gene>
<protein>
    <submittedName>
        <fullName evidence="2">NgoFVII family restriction endonuclease</fullName>
    </submittedName>
</protein>
<feature type="domain" description="PLD phosphodiesterase" evidence="1">
    <location>
        <begin position="81"/>
        <end position="108"/>
    </location>
</feature>
<keyword evidence="2" id="KW-0255">Endonuclease</keyword>
<organism evidence="2 3">
    <name type="scientific">Methylotuvimicrobium buryatense</name>
    <name type="common">Methylomicrobium buryatense</name>
    <dbReference type="NCBI Taxonomy" id="95641"/>
    <lineage>
        <taxon>Bacteria</taxon>
        <taxon>Pseudomonadati</taxon>
        <taxon>Pseudomonadota</taxon>
        <taxon>Gammaproteobacteria</taxon>
        <taxon>Methylococcales</taxon>
        <taxon>Methylococcaceae</taxon>
        <taxon>Methylotuvimicrobium</taxon>
    </lineage>
</organism>
<dbReference type="Gene3D" id="3.30.870.10">
    <property type="entry name" value="Endonuclease Chain A"/>
    <property type="match status" value="1"/>
</dbReference>
<reference evidence="3" key="1">
    <citation type="journal article" date="2019" name="J. Bacteriol.">
        <title>A Mutagenic Screen Identifies a TonB-Dependent Receptor Required for the Lanthanide Metal Switch in the Type I Methanotroph 'Methylotuvimicrobium buryatense' 5GB1C.</title>
        <authorList>
            <person name="Groom J.D."/>
            <person name="Ford S.M."/>
            <person name="Pesesky M.W."/>
            <person name="Lidstrom M.E."/>
        </authorList>
    </citation>
    <scope>NUCLEOTIDE SEQUENCE [LARGE SCALE GENOMIC DNA]</scope>
    <source>
        <strain evidence="3">5GB1C</strain>
    </source>
</reference>
<dbReference type="RefSeq" id="WP_017839330.1">
    <property type="nucleotide sequence ID" value="NZ_CP035467.1"/>
</dbReference>
<dbReference type="InterPro" id="IPR025202">
    <property type="entry name" value="PLD-like_dom"/>
</dbReference>
<dbReference type="STRING" id="675511.GCA_000341735_00702"/>
<dbReference type="OrthoDB" id="6790784at2"/>
<dbReference type="CDD" id="cd09117">
    <property type="entry name" value="PLDc_Bfil_DEXD_like"/>
    <property type="match status" value="1"/>
</dbReference>
<accession>A0A4P9UN95</accession>